<accession>A0A450YG18</accession>
<sequence>MFDEIINCPELSGLLRQTCEENDVCVTVCDELIGDDGLLRHDLINILKVDKYYSSSKMHNPPASIDCLIIIKTGDREFGLTLVELKGVSDARGLIPRKIKPKFDTTVCEFLSGRFTDIFERSDFTISYFHLWLVTDPYKWLSMSEGEYRKKVKGTVLEMYLLGGRSLQYQFRGRVATIKHMLPGQQVC</sequence>
<proteinExistence type="predicted"/>
<protein>
    <submittedName>
        <fullName evidence="1">Uncharacterized protein</fullName>
    </submittedName>
</protein>
<evidence type="ECO:0000313" key="1">
    <source>
        <dbReference type="EMBL" id="VFK40471.1"/>
    </source>
</evidence>
<organism evidence="1">
    <name type="scientific">Candidatus Kentrum sp. TC</name>
    <dbReference type="NCBI Taxonomy" id="2126339"/>
    <lineage>
        <taxon>Bacteria</taxon>
        <taxon>Pseudomonadati</taxon>
        <taxon>Pseudomonadota</taxon>
        <taxon>Gammaproteobacteria</taxon>
        <taxon>Candidatus Kentrum</taxon>
    </lineage>
</organism>
<gene>
    <name evidence="1" type="ORF">BECKTC1821E_GA0114239_100762</name>
</gene>
<dbReference type="AlphaFoldDB" id="A0A450YG18"/>
<reference evidence="1" key="1">
    <citation type="submission" date="2019-02" db="EMBL/GenBank/DDBJ databases">
        <authorList>
            <person name="Gruber-Vodicka R. H."/>
            <person name="Seah K. B. B."/>
        </authorList>
    </citation>
    <scope>NUCLEOTIDE SEQUENCE</scope>
    <source>
        <strain evidence="1">BECK_BZ125</strain>
    </source>
</reference>
<name>A0A450YG18_9GAMM</name>
<dbReference type="EMBL" id="CAADFT010000007">
    <property type="protein sequence ID" value="VFK40471.1"/>
    <property type="molecule type" value="Genomic_DNA"/>
</dbReference>